<sequence>MDLSPAATLSCLVNEEDGRRRQLYSAQWEDQIIRTRPQDGCVLDEVNHVRKESYNRKHQVTHLVQRSPNNIMRMGRLGEELTEYRLPYRNLLPLPIFTPTHISSKVERAMTPPELSGIMELERALGLSGSCQDKRDISEITRELPPVVQPVRLDGKKAGMVQRSLSRSMSQEAQRG</sequence>
<name>A0A401QB42_SCYTO</name>
<dbReference type="GO" id="GO:0031432">
    <property type="term" value="F:titin binding"/>
    <property type="evidence" value="ECO:0007669"/>
    <property type="project" value="TreeGrafter"/>
</dbReference>
<accession>A0A401QB42</accession>
<evidence type="ECO:0008006" key="4">
    <source>
        <dbReference type="Google" id="ProtNLM"/>
    </source>
</evidence>
<dbReference type="GO" id="GO:0055008">
    <property type="term" value="P:cardiac muscle tissue morphogenesis"/>
    <property type="evidence" value="ECO:0007669"/>
    <property type="project" value="TreeGrafter"/>
</dbReference>
<dbReference type="InterPro" id="IPR023111">
    <property type="entry name" value="Titin-like_dom_sf"/>
</dbReference>
<proteinExistence type="predicted"/>
<evidence type="ECO:0000256" key="1">
    <source>
        <dbReference type="SAM" id="MobiDB-lite"/>
    </source>
</evidence>
<dbReference type="GO" id="GO:0055003">
    <property type="term" value="P:cardiac myofibril assembly"/>
    <property type="evidence" value="ECO:0007669"/>
    <property type="project" value="TreeGrafter"/>
</dbReference>
<dbReference type="Pfam" id="PF09470">
    <property type="entry name" value="Telethonin"/>
    <property type="match status" value="1"/>
</dbReference>
<dbReference type="GO" id="GO:0003009">
    <property type="term" value="P:skeletal muscle contraction"/>
    <property type="evidence" value="ECO:0007669"/>
    <property type="project" value="TreeGrafter"/>
</dbReference>
<keyword evidence="3" id="KW-1185">Reference proteome</keyword>
<dbReference type="STRING" id="75743.A0A401QB42"/>
<organism evidence="2 3">
    <name type="scientific">Scyliorhinus torazame</name>
    <name type="common">Cloudy catshark</name>
    <name type="synonym">Catulus torazame</name>
    <dbReference type="NCBI Taxonomy" id="75743"/>
    <lineage>
        <taxon>Eukaryota</taxon>
        <taxon>Metazoa</taxon>
        <taxon>Chordata</taxon>
        <taxon>Craniata</taxon>
        <taxon>Vertebrata</taxon>
        <taxon>Chondrichthyes</taxon>
        <taxon>Elasmobranchii</taxon>
        <taxon>Galeomorphii</taxon>
        <taxon>Galeoidea</taxon>
        <taxon>Carcharhiniformes</taxon>
        <taxon>Scyliorhinidae</taxon>
        <taxon>Scyliorhinus</taxon>
    </lineage>
</organism>
<dbReference type="GO" id="GO:0030018">
    <property type="term" value="C:Z disc"/>
    <property type="evidence" value="ECO:0007669"/>
    <property type="project" value="TreeGrafter"/>
</dbReference>
<protein>
    <recommendedName>
        <fullName evidence="4">Telethonin</fullName>
    </recommendedName>
</protein>
<feature type="region of interest" description="Disordered" evidence="1">
    <location>
        <begin position="152"/>
        <end position="176"/>
    </location>
</feature>
<dbReference type="GO" id="GO:0008307">
    <property type="term" value="F:structural constituent of muscle"/>
    <property type="evidence" value="ECO:0007669"/>
    <property type="project" value="TreeGrafter"/>
</dbReference>
<dbReference type="AlphaFoldDB" id="A0A401QB42"/>
<dbReference type="PANTHER" id="PTHR15143">
    <property type="entry name" value="TELETHONIN"/>
    <property type="match status" value="1"/>
</dbReference>
<dbReference type="InterPro" id="IPR015667">
    <property type="entry name" value="Telethonin"/>
</dbReference>
<dbReference type="PANTHER" id="PTHR15143:SF0">
    <property type="entry name" value="TELETHONIN"/>
    <property type="match status" value="1"/>
</dbReference>
<dbReference type="Proteomes" id="UP000288216">
    <property type="component" value="Unassembled WGS sequence"/>
</dbReference>
<dbReference type="EMBL" id="BFAA01020910">
    <property type="protein sequence ID" value="GCB82591.1"/>
    <property type="molecule type" value="Genomic_DNA"/>
</dbReference>
<dbReference type="GO" id="GO:0030674">
    <property type="term" value="F:protein-macromolecule adaptor activity"/>
    <property type="evidence" value="ECO:0007669"/>
    <property type="project" value="TreeGrafter"/>
</dbReference>
<dbReference type="Gene3D" id="2.20.160.10">
    <property type="entry name" value="titin domain like"/>
    <property type="match status" value="1"/>
</dbReference>
<dbReference type="OrthoDB" id="8532967at2759"/>
<dbReference type="GO" id="GO:0030240">
    <property type="term" value="P:skeletal muscle thin filament assembly"/>
    <property type="evidence" value="ECO:0007669"/>
    <property type="project" value="TreeGrafter"/>
</dbReference>
<evidence type="ECO:0000313" key="3">
    <source>
        <dbReference type="Proteomes" id="UP000288216"/>
    </source>
</evidence>
<evidence type="ECO:0000313" key="2">
    <source>
        <dbReference type="EMBL" id="GCB82591.1"/>
    </source>
</evidence>
<dbReference type="GO" id="GO:0060048">
    <property type="term" value="P:cardiac muscle contraction"/>
    <property type="evidence" value="ECO:0007669"/>
    <property type="project" value="TreeGrafter"/>
</dbReference>
<dbReference type="OMA" id="QCQAVVQ"/>
<reference evidence="2 3" key="1">
    <citation type="journal article" date="2018" name="Nat. Ecol. Evol.">
        <title>Shark genomes provide insights into elasmobranch evolution and the origin of vertebrates.</title>
        <authorList>
            <person name="Hara Y"/>
            <person name="Yamaguchi K"/>
            <person name="Onimaru K"/>
            <person name="Kadota M"/>
            <person name="Koyanagi M"/>
            <person name="Keeley SD"/>
            <person name="Tatsumi K"/>
            <person name="Tanaka K"/>
            <person name="Motone F"/>
            <person name="Kageyama Y"/>
            <person name="Nozu R"/>
            <person name="Adachi N"/>
            <person name="Nishimura O"/>
            <person name="Nakagawa R"/>
            <person name="Tanegashima C"/>
            <person name="Kiyatake I"/>
            <person name="Matsumoto R"/>
            <person name="Murakumo K"/>
            <person name="Nishida K"/>
            <person name="Terakita A"/>
            <person name="Kuratani S"/>
            <person name="Sato K"/>
            <person name="Hyodo S Kuraku.S."/>
        </authorList>
    </citation>
    <scope>NUCLEOTIDE SEQUENCE [LARGE SCALE GENOMIC DNA]</scope>
</reference>
<dbReference type="GO" id="GO:0035995">
    <property type="term" value="P:detection of muscle stretch"/>
    <property type="evidence" value="ECO:0007669"/>
    <property type="project" value="TreeGrafter"/>
</dbReference>
<dbReference type="GO" id="GO:0030241">
    <property type="term" value="P:skeletal muscle myosin thick filament assembly"/>
    <property type="evidence" value="ECO:0007669"/>
    <property type="project" value="TreeGrafter"/>
</dbReference>
<gene>
    <name evidence="2" type="ORF">scyTo_0022031</name>
</gene>
<feature type="compositionally biased region" description="Polar residues" evidence="1">
    <location>
        <begin position="163"/>
        <end position="176"/>
    </location>
</feature>
<comment type="caution">
    <text evidence="2">The sequence shown here is derived from an EMBL/GenBank/DDBJ whole genome shotgun (WGS) entry which is preliminary data.</text>
</comment>
<dbReference type="GO" id="GO:0048769">
    <property type="term" value="P:sarcomerogenesis"/>
    <property type="evidence" value="ECO:0007669"/>
    <property type="project" value="TreeGrafter"/>
</dbReference>
<dbReference type="GO" id="GO:0070080">
    <property type="term" value="F:titin Z domain binding"/>
    <property type="evidence" value="ECO:0007669"/>
    <property type="project" value="TreeGrafter"/>
</dbReference>